<evidence type="ECO:0000313" key="1">
    <source>
        <dbReference type="EMBL" id="SFS13808.1"/>
    </source>
</evidence>
<protein>
    <submittedName>
        <fullName evidence="1">N-Dimethylarginine dimethylaminohydrolase</fullName>
    </submittedName>
</protein>
<dbReference type="Pfam" id="PF19420">
    <property type="entry name" value="DDAH_eukar"/>
    <property type="match status" value="1"/>
</dbReference>
<dbReference type="RefSeq" id="WP_245781834.1">
    <property type="nucleotide sequence ID" value="NZ_FOZL01000001.1"/>
</dbReference>
<name>A0A1I6MDY6_9BACT</name>
<evidence type="ECO:0000313" key="2">
    <source>
        <dbReference type="Proteomes" id="UP000199024"/>
    </source>
</evidence>
<proteinExistence type="predicted"/>
<reference evidence="1 2" key="1">
    <citation type="submission" date="2016-10" db="EMBL/GenBank/DDBJ databases">
        <authorList>
            <person name="de Groot N.N."/>
        </authorList>
    </citation>
    <scope>NUCLEOTIDE SEQUENCE [LARGE SCALE GENOMIC DNA]</scope>
    <source>
        <strain evidence="1 2">DSM 21001</strain>
    </source>
</reference>
<gene>
    <name evidence="1" type="ORF">SAMN05421771_2398</name>
</gene>
<keyword evidence="2" id="KW-1185">Reference proteome</keyword>
<dbReference type="Proteomes" id="UP000199024">
    <property type="component" value="Unassembled WGS sequence"/>
</dbReference>
<accession>A0A1I6MDY6</accession>
<dbReference type="STRING" id="474950.SAMN05421771_2398"/>
<sequence>MQTFSTQIEIQLPNNSDETQTTTQFTRPTFLMCAPGWYELKYVINPWMAGNIAKSVRDTAFQQWNRLYEALRSLGDVRLLRAKEGSPDMTFVAHGAVVNYGVAALSSFAHYQRTAEEDYLEAWFEDAGFIVWKSEGLPLEGEGDALFSPDGNHLWAAHGSRTSLQSHRRLGNIWHVDVTSLHLVDPRFYHLDLCFTPLSGGHVLYYPGAFDRRSLRKIEDAYSPNNRIALSEVEAVQFACNVINVGDQVLMHTAGSAASRIRSAGYEVSEFPLGEFVKGGGAAKSLALRLSDVSVTHRHPSQRALVIR</sequence>
<dbReference type="AlphaFoldDB" id="A0A1I6MDY6"/>
<dbReference type="EMBL" id="FOZL01000001">
    <property type="protein sequence ID" value="SFS13808.1"/>
    <property type="molecule type" value="Genomic_DNA"/>
</dbReference>
<organism evidence="1 2">
    <name type="scientific">Granulicella pectinivorans</name>
    <dbReference type="NCBI Taxonomy" id="474950"/>
    <lineage>
        <taxon>Bacteria</taxon>
        <taxon>Pseudomonadati</taxon>
        <taxon>Acidobacteriota</taxon>
        <taxon>Terriglobia</taxon>
        <taxon>Terriglobales</taxon>
        <taxon>Acidobacteriaceae</taxon>
        <taxon>Granulicella</taxon>
    </lineage>
</organism>
<dbReference type="GO" id="GO:0016787">
    <property type="term" value="F:hydrolase activity"/>
    <property type="evidence" value="ECO:0007669"/>
    <property type="project" value="UniProtKB-KW"/>
</dbReference>
<dbReference type="Gene3D" id="3.75.10.10">
    <property type="entry name" value="L-arginine/glycine Amidinotransferase, Chain A"/>
    <property type="match status" value="1"/>
</dbReference>
<dbReference type="SUPFAM" id="SSF55909">
    <property type="entry name" value="Pentein"/>
    <property type="match status" value="1"/>
</dbReference>
<keyword evidence="1" id="KW-0378">Hydrolase</keyword>